<dbReference type="RefSeq" id="WP_368505618.1">
    <property type="nucleotide sequence ID" value="NZ_CP162551.1"/>
</dbReference>
<dbReference type="Pfam" id="PF08970">
    <property type="entry name" value="Sda"/>
    <property type="match status" value="1"/>
</dbReference>
<dbReference type="InterPro" id="IPR015064">
    <property type="entry name" value="Sda"/>
</dbReference>
<sequence length="53" mass="6294">MEILNDEVLIQSYHKALELNLHQDFIELLFQEICKRNLHSFSNDLSSMKKTTD</sequence>
<dbReference type="SUPFAM" id="SSF100985">
    <property type="entry name" value="Sporulation inhibitor Sda"/>
    <property type="match status" value="1"/>
</dbReference>
<reference evidence="1" key="1">
    <citation type="submission" date="2024-07" db="EMBL/GenBank/DDBJ databases">
        <title>Identification and characteristics of an arsenic-resistant bacterial isolate, which belongs to a novel species.</title>
        <authorList>
            <person name="Juszczyk A."/>
            <person name="Kowalczyk A."/>
            <person name="Was K."/>
            <person name="Kosowicz W."/>
            <person name="Budzyn A."/>
            <person name="Latowski D."/>
        </authorList>
    </citation>
    <scope>NUCLEOTIDE SEQUENCE</scope>
    <source>
        <strain evidence="1">As8PL</strain>
    </source>
</reference>
<accession>A0AB39BWS0</accession>
<evidence type="ECO:0000313" key="1">
    <source>
        <dbReference type="EMBL" id="XDI38312.1"/>
    </source>
</evidence>
<dbReference type="InterPro" id="IPR036916">
    <property type="entry name" value="Sda_sf"/>
</dbReference>
<name>A0AB39BWS0_9BACI</name>
<keyword evidence="1" id="KW-0649">Protein kinase inhibitor</keyword>
<dbReference type="EMBL" id="CP162551">
    <property type="protein sequence ID" value="XDI38312.1"/>
    <property type="molecule type" value="Genomic_DNA"/>
</dbReference>
<dbReference type="Gene3D" id="1.10.287.1100">
    <property type="entry name" value="Sporulation inhibitor A"/>
    <property type="match status" value="1"/>
</dbReference>
<dbReference type="GO" id="GO:0004860">
    <property type="term" value="F:protein kinase inhibitor activity"/>
    <property type="evidence" value="ECO:0007669"/>
    <property type="project" value="UniProtKB-KW"/>
</dbReference>
<proteinExistence type="predicted"/>
<organism evidence="1">
    <name type="scientific">Alkalihalophilus sp. As8PL</name>
    <dbReference type="NCBI Taxonomy" id="3237103"/>
    <lineage>
        <taxon>Bacteria</taxon>
        <taxon>Bacillati</taxon>
        <taxon>Bacillota</taxon>
        <taxon>Bacilli</taxon>
        <taxon>Bacillales</taxon>
        <taxon>Bacillaceae</taxon>
        <taxon>Alkalihalophilus</taxon>
    </lineage>
</organism>
<gene>
    <name evidence="1" type="ORF">AB3N04_08400</name>
</gene>
<dbReference type="AlphaFoldDB" id="A0AB39BWS0"/>
<protein>
    <submittedName>
        <fullName evidence="1">Sporulation histidine kinase inhibitor Sda</fullName>
    </submittedName>
</protein>